<feature type="domain" description="Ribosomal protein eL8/eL30/eS12/Gadd45" evidence="4">
    <location>
        <begin position="13"/>
        <end position="105"/>
    </location>
</feature>
<dbReference type="NCBIfam" id="NF002172">
    <property type="entry name" value="PRK01018.1"/>
    <property type="match status" value="1"/>
</dbReference>
<evidence type="ECO:0000313" key="5">
    <source>
        <dbReference type="EMBL" id="ANM86195.1"/>
    </source>
</evidence>
<dbReference type="PROSITE" id="PS00993">
    <property type="entry name" value="RIBOSOMAL_L30E_2"/>
    <property type="match status" value="1"/>
</dbReference>
<reference evidence="5" key="1">
    <citation type="submission" date="2016-05" db="EMBL/GenBank/DDBJ databases">
        <title>Novel hydrogenosomes in the microaerophilic jakobid Stygiella incarcerata.</title>
        <authorList>
            <person name="Leger M.M."/>
            <person name="Eme L."/>
            <person name="Hug L.A."/>
            <person name="Roger A.J."/>
        </authorList>
    </citation>
    <scope>NUCLEOTIDE SEQUENCE</scope>
</reference>
<dbReference type="EMBL" id="KX235466">
    <property type="protein sequence ID" value="ANM86195.1"/>
    <property type="molecule type" value="mRNA"/>
</dbReference>
<evidence type="ECO:0000256" key="2">
    <source>
        <dbReference type="ARBA" id="ARBA00022980"/>
    </source>
</evidence>
<sequence length="109" mass="11939">MVVTKKTKKAADSINARLQLVVKSGKIAMGHKQTIKNLRSGKAKLILISSNCPPLRRSEIQYYAMLARCGVHYYFGTNLDLGTACGKHYPCSVLSIIDAGDSDIVKVQQ</sequence>
<evidence type="ECO:0000256" key="1">
    <source>
        <dbReference type="ARBA" id="ARBA00007326"/>
    </source>
</evidence>
<keyword evidence="2 5" id="KW-0689">Ribosomal protein</keyword>
<dbReference type="AlphaFoldDB" id="A0A192ZIG3"/>
<dbReference type="Gene3D" id="3.30.1330.30">
    <property type="match status" value="1"/>
</dbReference>
<dbReference type="Pfam" id="PF01248">
    <property type="entry name" value="Ribosomal_L7Ae"/>
    <property type="match status" value="1"/>
</dbReference>
<dbReference type="InterPro" id="IPR029064">
    <property type="entry name" value="Ribosomal_eL30-like_sf"/>
</dbReference>
<dbReference type="InterPro" id="IPR000231">
    <property type="entry name" value="Ribosomal_eL30"/>
</dbReference>
<accession>A0A192ZIG3</accession>
<keyword evidence="3" id="KW-0687">Ribonucleoprotein</keyword>
<dbReference type="PROSITE" id="PS00709">
    <property type="entry name" value="RIBOSOMAL_L30E_1"/>
    <property type="match status" value="1"/>
</dbReference>
<dbReference type="PANTHER" id="PTHR11449">
    <property type="entry name" value="RIBOSOMAL PROTEIN L30"/>
    <property type="match status" value="1"/>
</dbReference>
<protein>
    <submittedName>
        <fullName evidence="5">60S ribosomal protein L30-1</fullName>
    </submittedName>
</protein>
<organism evidence="5">
    <name type="scientific">Stygiella incarcerata</name>
    <dbReference type="NCBI Taxonomy" id="1712417"/>
    <lineage>
        <taxon>Eukaryota</taxon>
        <taxon>Discoba</taxon>
        <taxon>Jakobida</taxon>
        <taxon>Andalucina</taxon>
        <taxon>Stygiellidae</taxon>
        <taxon>Stygiella</taxon>
    </lineage>
</organism>
<dbReference type="SUPFAM" id="SSF55315">
    <property type="entry name" value="L30e-like"/>
    <property type="match status" value="1"/>
</dbReference>
<dbReference type="GO" id="GO:0022625">
    <property type="term" value="C:cytosolic large ribosomal subunit"/>
    <property type="evidence" value="ECO:0007669"/>
    <property type="project" value="InterPro"/>
</dbReference>
<name>A0A192ZIG3_9EUKA</name>
<dbReference type="InterPro" id="IPR004038">
    <property type="entry name" value="Ribosomal_eL8/eL30/eS12/Gad45"/>
</dbReference>
<comment type="similarity">
    <text evidence="1">Belongs to the eukaryotic ribosomal protein eL30 family.</text>
</comment>
<dbReference type="HAMAP" id="MF_00481">
    <property type="entry name" value="Ribosomal_eL30"/>
    <property type="match status" value="1"/>
</dbReference>
<dbReference type="InterPro" id="IPR022991">
    <property type="entry name" value="Ribosomal_eL30_CS"/>
</dbReference>
<gene>
    <name evidence="5" type="primary">rpl30</name>
</gene>
<dbReference type="FunFam" id="3.30.1330.30:FF:000001">
    <property type="entry name" value="60S ribosomal protein L30"/>
    <property type="match status" value="1"/>
</dbReference>
<evidence type="ECO:0000259" key="4">
    <source>
        <dbReference type="Pfam" id="PF01248"/>
    </source>
</evidence>
<proteinExistence type="evidence at transcript level"/>
<dbReference type="GO" id="GO:0003735">
    <property type="term" value="F:structural constituent of ribosome"/>
    <property type="evidence" value="ECO:0007669"/>
    <property type="project" value="InterPro"/>
</dbReference>
<dbReference type="InterPro" id="IPR039109">
    <property type="entry name" value="Ribosomal_eL30-like"/>
</dbReference>
<evidence type="ECO:0000256" key="3">
    <source>
        <dbReference type="ARBA" id="ARBA00023274"/>
    </source>
</evidence>
<dbReference type="GO" id="GO:0003723">
    <property type="term" value="F:RNA binding"/>
    <property type="evidence" value="ECO:0007669"/>
    <property type="project" value="InterPro"/>
</dbReference>